<reference evidence="3" key="1">
    <citation type="journal article" date="2019" name="Int. J. Syst. Evol. Microbiol.">
        <title>The Global Catalogue of Microorganisms (GCM) 10K type strain sequencing project: providing services to taxonomists for standard genome sequencing and annotation.</title>
        <authorList>
            <consortium name="The Broad Institute Genomics Platform"/>
            <consortium name="The Broad Institute Genome Sequencing Center for Infectious Disease"/>
            <person name="Wu L."/>
            <person name="Ma J."/>
        </authorList>
    </citation>
    <scope>NUCLEOTIDE SEQUENCE [LARGE SCALE GENOMIC DNA]</scope>
    <source>
        <strain evidence="3">JCM 17130</strain>
    </source>
</reference>
<dbReference type="Proteomes" id="UP001597277">
    <property type="component" value="Unassembled WGS sequence"/>
</dbReference>
<organism evidence="2 3">
    <name type="scientific">Georgenia deserti</name>
    <dbReference type="NCBI Taxonomy" id="2093781"/>
    <lineage>
        <taxon>Bacteria</taxon>
        <taxon>Bacillati</taxon>
        <taxon>Actinomycetota</taxon>
        <taxon>Actinomycetes</taxon>
        <taxon>Micrococcales</taxon>
        <taxon>Bogoriellaceae</taxon>
        <taxon>Georgenia</taxon>
    </lineage>
</organism>
<evidence type="ECO:0000313" key="2">
    <source>
        <dbReference type="EMBL" id="MFD1719419.1"/>
    </source>
</evidence>
<dbReference type="Gene3D" id="2.60.120.260">
    <property type="entry name" value="Galactose-binding domain-like"/>
    <property type="match status" value="1"/>
</dbReference>
<protein>
    <recommendedName>
        <fullName evidence="4">DUF4185 domain-containing protein</fullName>
    </recommendedName>
</protein>
<evidence type="ECO:0008006" key="4">
    <source>
        <dbReference type="Google" id="ProtNLM"/>
    </source>
</evidence>
<feature type="region of interest" description="Disordered" evidence="1">
    <location>
        <begin position="1"/>
        <end position="42"/>
    </location>
</feature>
<proteinExistence type="predicted"/>
<evidence type="ECO:0000256" key="1">
    <source>
        <dbReference type="SAM" id="MobiDB-lite"/>
    </source>
</evidence>
<keyword evidence="3" id="KW-1185">Reference proteome</keyword>
<gene>
    <name evidence="2" type="ORF">ACFSE6_16365</name>
</gene>
<comment type="caution">
    <text evidence="2">The sequence shown here is derived from an EMBL/GenBank/DDBJ whole genome shotgun (WGS) entry which is preliminary data.</text>
</comment>
<name>A0ABW4L8D2_9MICO</name>
<accession>A0ABW4L8D2</accession>
<sequence length="590" mass="64729">MTEHTEPRQTSGSSRPVGHGDHADAVEPAADPARATHAPGDYPEMSDFFATVRIDEGASIRTDSDGDLWPTTWADDGHLYTANGDGAGFSDGEYTDIVVSRIEGTPASGITGERLASGRDVAPIWGDPAMVNSKPTGIVAVDGNGDGRDELYLAVQDLACTPDRIFDEAPAAGVVASEDYGRTWRAPDGPMFTDHTFTTVMFLDFGRSQEHARVLGTDGTEGEGYVYAYGLDGNWRTSHKGIVPDPQELFLARVRADRVLRREAWEFYCGRNDDGTPRWHRDIGAKRPVLTDRRRPYAPHPDAVTVPRSPEGPSVIAQGGIVYNAPLRRYLYSSWSEFTLELYEAPAPWGPWRHVASHDFGPFPWTGPLADHPRHGGYGTTIPAKFISADGQDMWLQSNWFVRASSYHGSAYHYSLRHIRLAIRDDAPASNTVDPAANLARETGAVPIASTTRSGHPEVLTDGATDRAEDSWNGSGKQQDHWGVTWPRHHRVDTVRWTSGPRDYNGGWFARPPAIEIRSAGRWRQVADQVIDRPYATDATSTGRRAYTVRFAPVEADGIRLVGPPGGWSRYSTLSELEVYHSGGGELPAS</sequence>
<dbReference type="RefSeq" id="WP_388009677.1">
    <property type="nucleotide sequence ID" value="NZ_JBHUEE010000010.1"/>
</dbReference>
<evidence type="ECO:0000313" key="3">
    <source>
        <dbReference type="Proteomes" id="UP001597277"/>
    </source>
</evidence>
<feature type="region of interest" description="Disordered" evidence="1">
    <location>
        <begin position="450"/>
        <end position="482"/>
    </location>
</feature>
<dbReference type="EMBL" id="JBHUEE010000010">
    <property type="protein sequence ID" value="MFD1719419.1"/>
    <property type="molecule type" value="Genomic_DNA"/>
</dbReference>